<keyword evidence="3" id="KW-1185">Reference proteome</keyword>
<dbReference type="Pfam" id="PF12728">
    <property type="entry name" value="HTH_17"/>
    <property type="match status" value="1"/>
</dbReference>
<sequence length="74" mass="8294">MDDENARAAIAREGCPYLNTGQAAFHLGLSPRTLETMRRTGRGPRFRRHGGSVRYHINDLDGWSHGDDRETGRG</sequence>
<name>A0ABS6XQS9_9SPHN</name>
<gene>
    <name evidence="2" type="ORF">KY084_15365</name>
</gene>
<proteinExistence type="predicted"/>
<dbReference type="InterPro" id="IPR041657">
    <property type="entry name" value="HTH_17"/>
</dbReference>
<organism evidence="2 3">
    <name type="scientific">Stakelama flava</name>
    <dbReference type="NCBI Taxonomy" id="2860338"/>
    <lineage>
        <taxon>Bacteria</taxon>
        <taxon>Pseudomonadati</taxon>
        <taxon>Pseudomonadota</taxon>
        <taxon>Alphaproteobacteria</taxon>
        <taxon>Sphingomonadales</taxon>
        <taxon>Sphingomonadaceae</taxon>
        <taxon>Stakelama</taxon>
    </lineage>
</organism>
<reference evidence="2 3" key="1">
    <citation type="submission" date="2021-07" db="EMBL/GenBank/DDBJ databases">
        <title>Stakelama flava sp. nov., a novel endophytic bacterium isolated from branch of Kandelia candel.</title>
        <authorList>
            <person name="Tuo L."/>
        </authorList>
    </citation>
    <scope>NUCLEOTIDE SEQUENCE [LARGE SCALE GENOMIC DNA]</scope>
    <source>
        <strain evidence="2 3">CBK3Z-3</strain>
    </source>
</reference>
<dbReference type="EMBL" id="JAHWZX010000021">
    <property type="protein sequence ID" value="MBW4332239.1"/>
    <property type="molecule type" value="Genomic_DNA"/>
</dbReference>
<dbReference type="RefSeq" id="WP_219239361.1">
    <property type="nucleotide sequence ID" value="NZ_JAHWZX010000021.1"/>
</dbReference>
<evidence type="ECO:0000313" key="3">
    <source>
        <dbReference type="Proteomes" id="UP001197214"/>
    </source>
</evidence>
<evidence type="ECO:0000313" key="2">
    <source>
        <dbReference type="EMBL" id="MBW4332239.1"/>
    </source>
</evidence>
<feature type="domain" description="Helix-turn-helix" evidence="1">
    <location>
        <begin position="17"/>
        <end position="63"/>
    </location>
</feature>
<protein>
    <submittedName>
        <fullName evidence="2">Helix-turn-helix domain-containing protein</fullName>
    </submittedName>
</protein>
<accession>A0ABS6XQS9</accession>
<evidence type="ECO:0000259" key="1">
    <source>
        <dbReference type="Pfam" id="PF12728"/>
    </source>
</evidence>
<comment type="caution">
    <text evidence="2">The sequence shown here is derived from an EMBL/GenBank/DDBJ whole genome shotgun (WGS) entry which is preliminary data.</text>
</comment>
<dbReference type="Proteomes" id="UP001197214">
    <property type="component" value="Unassembled WGS sequence"/>
</dbReference>